<gene>
    <name evidence="1" type="ORF">F5148DRAFT_1164800</name>
</gene>
<accession>A0ACC0ULV2</accession>
<reference evidence="1" key="1">
    <citation type="submission" date="2021-03" db="EMBL/GenBank/DDBJ databases">
        <title>Evolutionary priming and transition to the ectomycorrhizal habit in an iconic lineage of mushroom-forming fungi: is preadaptation a requirement?</title>
        <authorList>
            <consortium name="DOE Joint Genome Institute"/>
            <person name="Looney B.P."/>
            <person name="Miyauchi S."/>
            <person name="Morin E."/>
            <person name="Drula E."/>
            <person name="Courty P.E."/>
            <person name="Chicoki N."/>
            <person name="Fauchery L."/>
            <person name="Kohler A."/>
            <person name="Kuo A."/>
            <person name="LaButti K."/>
            <person name="Pangilinan J."/>
            <person name="Lipzen A."/>
            <person name="Riley R."/>
            <person name="Andreopoulos W."/>
            <person name="He G."/>
            <person name="Johnson J."/>
            <person name="Barry K.W."/>
            <person name="Grigoriev I.V."/>
            <person name="Nagy L."/>
            <person name="Hibbett D."/>
            <person name="Henrissat B."/>
            <person name="Matheny P.B."/>
            <person name="Labbe J."/>
            <person name="Martin A.F."/>
        </authorList>
    </citation>
    <scope>NUCLEOTIDE SEQUENCE</scope>
    <source>
        <strain evidence="1">BPL698</strain>
    </source>
</reference>
<dbReference type="EMBL" id="JAGFNK010000011">
    <property type="protein sequence ID" value="KAI9512206.1"/>
    <property type="molecule type" value="Genomic_DNA"/>
</dbReference>
<organism evidence="1 2">
    <name type="scientific">Russula earlei</name>
    <dbReference type="NCBI Taxonomy" id="71964"/>
    <lineage>
        <taxon>Eukaryota</taxon>
        <taxon>Fungi</taxon>
        <taxon>Dikarya</taxon>
        <taxon>Basidiomycota</taxon>
        <taxon>Agaricomycotina</taxon>
        <taxon>Agaricomycetes</taxon>
        <taxon>Russulales</taxon>
        <taxon>Russulaceae</taxon>
        <taxon>Russula</taxon>
    </lineage>
</organism>
<evidence type="ECO:0000313" key="1">
    <source>
        <dbReference type="EMBL" id="KAI9512206.1"/>
    </source>
</evidence>
<evidence type="ECO:0000313" key="2">
    <source>
        <dbReference type="Proteomes" id="UP001207468"/>
    </source>
</evidence>
<comment type="caution">
    <text evidence="1">The sequence shown here is derived from an EMBL/GenBank/DDBJ whole genome shotgun (WGS) entry which is preliminary data.</text>
</comment>
<keyword evidence="2" id="KW-1185">Reference proteome</keyword>
<protein>
    <submittedName>
        <fullName evidence="1">Ankyrin</fullName>
    </submittedName>
</protein>
<proteinExistence type="predicted"/>
<dbReference type="Proteomes" id="UP001207468">
    <property type="component" value="Unassembled WGS sequence"/>
</dbReference>
<sequence>MAEKNTSARLRKAVKENNLFLVKRLVQRIDMRNPDPGPKRYTSLAWAVVEGHEDMFEYLLNEGHDDDELSRDSENSTILILLAEMKPPLIPPYATSDPDFMSAVLRMARLYYDRYPFILDWSDSSGKTALHVAALRGNEELSRMLCDLGADFDLSDNQGNAPLHYASAWGHIPIVQLLIERGCQFAAKNNKGYSPSDYAYSYSTRDTLESTARTQVELNKRARRVFAQAAARAAELDAFEPQMKSLGVGNAMRNRSGSAASHTTGTSDSGDVESLPSGHSYNSGFSSTSPQNTYRSGASSSSSTGTFSVSPAPGFAYSSSNLFSSVSNPASALTPIASRVREQDANAMEAYLRRNRSGSGSTETKTTESVVPLPAAPLGGAGPSDNLSALPDVSGFVATRRRLRPSFSAAQLGRSPLIATAHTLSQDTTSRNRIGTNTGTGVPSAVRSQTSDGLGQPSSVFRTPPSRNSSLSALSKDDVEAEKLKGPPSEYAVFPDPPEKETSFSGTATVASTPTPSRRLAFNLLSKPLPSLDLHHHGHGHRRGTSIQSLR</sequence>
<name>A0ACC0ULV2_9AGAM</name>